<dbReference type="GO" id="GO:0043022">
    <property type="term" value="F:ribosome binding"/>
    <property type="evidence" value="ECO:0007669"/>
    <property type="project" value="TreeGrafter"/>
</dbReference>
<dbReference type="PANTHER" id="PTHR47814:SF1">
    <property type="entry name" value="PEPTIDYL-TRNA HYDROLASE ARFB"/>
    <property type="match status" value="1"/>
</dbReference>
<dbReference type="PATRIC" id="fig|396014.3.peg.744"/>
<dbReference type="PANTHER" id="PTHR47814">
    <property type="entry name" value="PEPTIDYL-TRNA HYDROLASE ARFB"/>
    <property type="match status" value="1"/>
</dbReference>
<dbReference type="Pfam" id="PF00472">
    <property type="entry name" value="RF-1"/>
    <property type="match status" value="1"/>
</dbReference>
<dbReference type="InterPro" id="IPR045853">
    <property type="entry name" value="Pep_chain_release_fac_I_sf"/>
</dbReference>
<dbReference type="GO" id="GO:0072344">
    <property type="term" value="P:rescue of stalled ribosome"/>
    <property type="evidence" value="ECO:0007669"/>
    <property type="project" value="TreeGrafter"/>
</dbReference>
<dbReference type="Gene3D" id="3.30.160.20">
    <property type="match status" value="1"/>
</dbReference>
<feature type="domain" description="Prokaryotic-type class I peptide chain release factors" evidence="3">
    <location>
        <begin position="17"/>
        <end position="140"/>
    </location>
</feature>
<evidence type="ECO:0000313" key="4">
    <source>
        <dbReference type="EMBL" id="EWS82186.1"/>
    </source>
</evidence>
<comment type="similarity">
    <text evidence="1">Belongs to the prokaryotic/mitochondrial release factor family.</text>
</comment>
<dbReference type="Proteomes" id="UP000023067">
    <property type="component" value="Unassembled WGS sequence"/>
</dbReference>
<gene>
    <name evidence="4" type="ORF">BF93_11175</name>
</gene>
<dbReference type="GO" id="GO:0003747">
    <property type="term" value="F:translation release factor activity"/>
    <property type="evidence" value="ECO:0007669"/>
    <property type="project" value="InterPro"/>
</dbReference>
<dbReference type="SUPFAM" id="SSF75620">
    <property type="entry name" value="Release factor"/>
    <property type="match status" value="1"/>
</dbReference>
<evidence type="ECO:0000313" key="5">
    <source>
        <dbReference type="Proteomes" id="UP000023067"/>
    </source>
</evidence>
<evidence type="ECO:0000256" key="2">
    <source>
        <dbReference type="SAM" id="MobiDB-lite"/>
    </source>
</evidence>
<dbReference type="EMBL" id="JDYK01000003">
    <property type="protein sequence ID" value="EWS82186.1"/>
    <property type="molecule type" value="Genomic_DNA"/>
</dbReference>
<dbReference type="RefSeq" id="WP_038370736.1">
    <property type="nucleotide sequence ID" value="NZ_KK069989.1"/>
</dbReference>
<feature type="compositionally biased region" description="Basic residues" evidence="2">
    <location>
        <begin position="114"/>
        <end position="124"/>
    </location>
</feature>
<sequence>MDDLHVPPGPGAPRGLRLPASELLEQFSHASGPGGQGVNTSDSRVQLSWDVAATTALDDAQRARVLERLGPRLAGTVLTVTASAQRSQRRNRVAARERLAELLREAVMPPVPRRATRPTRGSQRRRLEAKKLRGAVKQTRRRPGAE</sequence>
<dbReference type="NCBIfam" id="NF006718">
    <property type="entry name" value="PRK09256.1"/>
    <property type="match status" value="1"/>
</dbReference>
<organism evidence="4 5">
    <name type="scientific">Brachybacterium phenoliresistens</name>
    <dbReference type="NCBI Taxonomy" id="396014"/>
    <lineage>
        <taxon>Bacteria</taxon>
        <taxon>Bacillati</taxon>
        <taxon>Actinomycetota</taxon>
        <taxon>Actinomycetes</taxon>
        <taxon>Micrococcales</taxon>
        <taxon>Dermabacteraceae</taxon>
        <taxon>Brachybacterium</taxon>
    </lineage>
</organism>
<protein>
    <submittedName>
        <fullName evidence="4">Peptide chain release factor 1</fullName>
    </submittedName>
</protein>
<dbReference type="STRING" id="396014.BF93_11175"/>
<feature type="compositionally biased region" description="Basic residues" evidence="2">
    <location>
        <begin position="132"/>
        <end position="146"/>
    </location>
</feature>
<evidence type="ECO:0000259" key="3">
    <source>
        <dbReference type="Pfam" id="PF00472"/>
    </source>
</evidence>
<dbReference type="AlphaFoldDB" id="Z9JWK8"/>
<accession>Z9JWK8</accession>
<evidence type="ECO:0000256" key="1">
    <source>
        <dbReference type="ARBA" id="ARBA00010835"/>
    </source>
</evidence>
<dbReference type="HOGENOM" id="CLU_089470_3_1_11"/>
<reference evidence="4 5" key="1">
    <citation type="submission" date="2014-02" db="EMBL/GenBank/DDBJ databases">
        <title>Genome sequence of Brachybacterium phenoliresistens strain W13A50.</title>
        <authorList>
            <person name="Wang X."/>
        </authorList>
    </citation>
    <scope>NUCLEOTIDE SEQUENCE [LARGE SCALE GENOMIC DNA]</scope>
    <source>
        <strain evidence="4 5">W13A50</strain>
    </source>
</reference>
<dbReference type="InterPro" id="IPR000352">
    <property type="entry name" value="Pep_chain_release_fac_I"/>
</dbReference>
<feature type="region of interest" description="Disordered" evidence="2">
    <location>
        <begin position="108"/>
        <end position="146"/>
    </location>
</feature>
<dbReference type="OrthoDB" id="9815709at2"/>
<keyword evidence="5" id="KW-1185">Reference proteome</keyword>
<dbReference type="GO" id="GO:0004045">
    <property type="term" value="F:peptidyl-tRNA hydrolase activity"/>
    <property type="evidence" value="ECO:0007669"/>
    <property type="project" value="TreeGrafter"/>
</dbReference>
<name>Z9JWK8_9MICO</name>
<dbReference type="eggNOG" id="COG0216">
    <property type="taxonomic scope" value="Bacteria"/>
</dbReference>
<proteinExistence type="inferred from homology"/>
<comment type="caution">
    <text evidence="4">The sequence shown here is derived from an EMBL/GenBank/DDBJ whole genome shotgun (WGS) entry which is preliminary data.</text>
</comment>